<accession>A0A6P3XH67</accession>
<keyword evidence="1" id="KW-0812">Transmembrane</keyword>
<reference evidence="4" key="1">
    <citation type="submission" date="2025-08" db="UniProtKB">
        <authorList>
            <consortium name="RefSeq"/>
        </authorList>
    </citation>
    <scope>IDENTIFICATION</scope>
</reference>
<dbReference type="OrthoDB" id="71310at2759"/>
<dbReference type="RefSeq" id="XP_014477557.1">
    <property type="nucleotide sequence ID" value="XM_014622071.1"/>
</dbReference>
<evidence type="ECO:0000313" key="3">
    <source>
        <dbReference type="Proteomes" id="UP000515204"/>
    </source>
</evidence>
<dbReference type="Pfam" id="PF10260">
    <property type="entry name" value="SAYSvFN"/>
    <property type="match status" value="1"/>
</dbReference>
<gene>
    <name evidence="4" type="primary">LOC106745982</name>
</gene>
<dbReference type="PANTHER" id="PTHR13527:SF0">
    <property type="entry name" value="SAYSVFN DOMAIN-CONTAINING PROTEIN 1"/>
    <property type="match status" value="1"/>
</dbReference>
<evidence type="ECO:0000313" key="4">
    <source>
        <dbReference type="RefSeq" id="XP_014477557.1"/>
    </source>
</evidence>
<proteinExistence type="predicted"/>
<organism evidence="3 4">
    <name type="scientific">Dinoponera quadriceps</name>
    <name type="common">South American ant</name>
    <dbReference type="NCBI Taxonomy" id="609295"/>
    <lineage>
        <taxon>Eukaryota</taxon>
        <taxon>Metazoa</taxon>
        <taxon>Ecdysozoa</taxon>
        <taxon>Arthropoda</taxon>
        <taxon>Hexapoda</taxon>
        <taxon>Insecta</taxon>
        <taxon>Pterygota</taxon>
        <taxon>Neoptera</taxon>
        <taxon>Endopterygota</taxon>
        <taxon>Hymenoptera</taxon>
        <taxon>Apocrita</taxon>
        <taxon>Aculeata</taxon>
        <taxon>Formicoidea</taxon>
        <taxon>Formicidae</taxon>
        <taxon>Ponerinae</taxon>
        <taxon>Ponerini</taxon>
        <taxon>Dinoponera</taxon>
    </lineage>
</organism>
<name>A0A6P3XH67_DINQU</name>
<evidence type="ECO:0000259" key="2">
    <source>
        <dbReference type="Pfam" id="PF10260"/>
    </source>
</evidence>
<dbReference type="KEGG" id="dqu:106745982"/>
<keyword evidence="3" id="KW-1185">Reference proteome</keyword>
<feature type="transmembrane region" description="Helical" evidence="1">
    <location>
        <begin position="82"/>
        <end position="102"/>
    </location>
</feature>
<keyword evidence="1" id="KW-0472">Membrane</keyword>
<protein>
    <submittedName>
        <fullName evidence="4">Uncharacterized protein LOC106745982</fullName>
    </submittedName>
</protein>
<keyword evidence="1" id="KW-1133">Transmembrane helix</keyword>
<dbReference type="PANTHER" id="PTHR13527">
    <property type="entry name" value="SAYSVFN DOMAIN-CONTAINING PROTEIN 1"/>
    <property type="match status" value="1"/>
</dbReference>
<feature type="domain" description="SAYSvFN" evidence="2">
    <location>
        <begin position="92"/>
        <end position="161"/>
    </location>
</feature>
<dbReference type="GeneID" id="106745982"/>
<dbReference type="AlphaFoldDB" id="A0A6P3XH67"/>
<dbReference type="InterPro" id="IPR019387">
    <property type="entry name" value="SAYSvFN_dom"/>
</dbReference>
<evidence type="ECO:0000256" key="1">
    <source>
        <dbReference type="SAM" id="Phobius"/>
    </source>
</evidence>
<feature type="transmembrane region" description="Helical" evidence="1">
    <location>
        <begin position="108"/>
        <end position="125"/>
    </location>
</feature>
<dbReference type="Proteomes" id="UP000515204">
    <property type="component" value="Unplaced"/>
</dbReference>
<dbReference type="InterPro" id="IPR039159">
    <property type="entry name" value="SAYSD1"/>
</dbReference>
<sequence>MTVEEKLKEYRRKKYKEEITESLKAAIGNVFPWNRNTETEKSVEESAEKKEVQLSKEPQDIQDIEDDLDIWMENNTQKSENIVITRITYILYFILWIILYIIAIEYEFGAVYFILSTLIFIWLNTKSEPKQQGELSAYSVFNPNCEAIEGTLDASQFEKEIKYGIGGTR</sequence>
<dbReference type="CTD" id="55776"/>